<dbReference type="InterPro" id="IPR000873">
    <property type="entry name" value="AMP-dep_synth/lig_dom"/>
</dbReference>
<dbReference type="Gene3D" id="3.40.50.12780">
    <property type="entry name" value="N-terminal domain of ligase-like"/>
    <property type="match status" value="1"/>
</dbReference>
<evidence type="ECO:0000313" key="9">
    <source>
        <dbReference type="Proteomes" id="UP001159364"/>
    </source>
</evidence>
<evidence type="ECO:0000256" key="3">
    <source>
        <dbReference type="ARBA" id="ARBA00022741"/>
    </source>
</evidence>
<accession>A0AAV8SYJ8</accession>
<keyword evidence="5" id="KW-0472">Membrane</keyword>
<feature type="transmembrane region" description="Helical" evidence="5">
    <location>
        <begin position="272"/>
        <end position="294"/>
    </location>
</feature>
<keyword evidence="5" id="KW-1133">Transmembrane helix</keyword>
<evidence type="ECO:0000259" key="7">
    <source>
        <dbReference type="Pfam" id="PF13193"/>
    </source>
</evidence>
<sequence length="578" mass="63108">MTVEESSSPCATATFTAVEEQNAVEVPPTFHKNSGFDSCTGIYHSLLQLGDKFQIPDKHELNIAEYVLSHICYADDQSRVALVDSATNQVITYSELRQSVHTLASVLYHVLGVRKGDVVLVLSPNSILYPIICLSIFAIGAILSPANPVSTESEIGKQLRESNPKLLIIAPEEQHKLAGIGIQVLLTTRTSNEDVLCVEKLIESCNPPLELPETQLTQSDIGAILYSSGTAGASKGVILTHANIIANITILKWLVHATSSQEDVFLCFIPMFHVYGLTFFGLGLFTAGVTSVIMQKFDFQAMLNAIETYQVNHIPAVPPVILGLVKCAGKLNCNLSSLRRVGSGAAPLSKKLAEEFRESFPWVELRPGYGLTETSGSTAFFLSNWQAEAHPASCGMLLPGFCAKVADIETGLALPPCEKGELWIKSPTVMKEYLENEEATESTLDSEGWLRSGDLGFFDEDGFLHIIDRMKELIKYNGFQVAPAELETILLSHPQVLDAAVIPVEDEETGQTPMAYVVKAPGSKLTKQQVIQFVACQVSPYKKIRRVGFISSIPKSAAGKIQRKQLVLHTQQQLTSKM</sequence>
<keyword evidence="9" id="KW-1185">Reference proteome</keyword>
<dbReference type="SUPFAM" id="SSF56801">
    <property type="entry name" value="Acetyl-CoA synthetase-like"/>
    <property type="match status" value="1"/>
</dbReference>
<dbReference type="GO" id="GO:0016405">
    <property type="term" value="F:CoA-ligase activity"/>
    <property type="evidence" value="ECO:0007669"/>
    <property type="project" value="TreeGrafter"/>
</dbReference>
<dbReference type="Proteomes" id="UP001159364">
    <property type="component" value="Linkage Group LG07"/>
</dbReference>
<evidence type="ECO:0000256" key="2">
    <source>
        <dbReference type="ARBA" id="ARBA00022598"/>
    </source>
</evidence>
<keyword evidence="2" id="KW-0436">Ligase</keyword>
<reference evidence="8 9" key="1">
    <citation type="submission" date="2021-09" db="EMBL/GenBank/DDBJ databases">
        <title>Genomic insights and catalytic innovation underlie evolution of tropane alkaloids biosynthesis.</title>
        <authorList>
            <person name="Wang Y.-J."/>
            <person name="Tian T."/>
            <person name="Huang J.-P."/>
            <person name="Huang S.-X."/>
        </authorList>
    </citation>
    <scope>NUCLEOTIDE SEQUENCE [LARGE SCALE GENOMIC DNA]</scope>
    <source>
        <strain evidence="8">KIB-2018</strain>
        <tissue evidence="8">Leaf</tissue>
    </source>
</reference>
<evidence type="ECO:0000256" key="5">
    <source>
        <dbReference type="SAM" id="Phobius"/>
    </source>
</evidence>
<dbReference type="GO" id="GO:0005524">
    <property type="term" value="F:ATP binding"/>
    <property type="evidence" value="ECO:0007669"/>
    <property type="project" value="UniProtKB-KW"/>
</dbReference>
<keyword evidence="5" id="KW-0812">Transmembrane</keyword>
<comment type="caution">
    <text evidence="8">The sequence shown here is derived from an EMBL/GenBank/DDBJ whole genome shotgun (WGS) entry which is preliminary data.</text>
</comment>
<evidence type="ECO:0000256" key="1">
    <source>
        <dbReference type="ARBA" id="ARBA00006432"/>
    </source>
</evidence>
<evidence type="ECO:0008006" key="10">
    <source>
        <dbReference type="Google" id="ProtNLM"/>
    </source>
</evidence>
<dbReference type="Pfam" id="PF00501">
    <property type="entry name" value="AMP-binding"/>
    <property type="match status" value="1"/>
</dbReference>
<gene>
    <name evidence="8" type="ORF">K2173_004117</name>
</gene>
<protein>
    <recommendedName>
        <fullName evidence="10">4-coumarate--CoA ligase</fullName>
    </recommendedName>
</protein>
<feature type="domain" description="AMP-dependent synthetase/ligase" evidence="6">
    <location>
        <begin position="77"/>
        <end position="434"/>
    </location>
</feature>
<dbReference type="FunFam" id="3.40.50.12780:FF:000003">
    <property type="entry name" value="Long-chain-fatty-acid--CoA ligase FadD"/>
    <property type="match status" value="1"/>
</dbReference>
<dbReference type="PANTHER" id="PTHR24096">
    <property type="entry name" value="LONG-CHAIN-FATTY-ACID--COA LIGASE"/>
    <property type="match status" value="1"/>
</dbReference>
<dbReference type="Gene3D" id="3.30.300.30">
    <property type="match status" value="1"/>
</dbReference>
<dbReference type="CDD" id="cd05904">
    <property type="entry name" value="4CL"/>
    <property type="match status" value="1"/>
</dbReference>
<dbReference type="InterPro" id="IPR042099">
    <property type="entry name" value="ANL_N_sf"/>
</dbReference>
<dbReference type="EMBL" id="JAIWQS010000007">
    <property type="protein sequence ID" value="KAJ8759110.1"/>
    <property type="molecule type" value="Genomic_DNA"/>
</dbReference>
<proteinExistence type="inferred from homology"/>
<dbReference type="PANTHER" id="PTHR24096:SF337">
    <property type="entry name" value="4-COUMARATE--COA LIGASE"/>
    <property type="match status" value="1"/>
</dbReference>
<comment type="similarity">
    <text evidence="1">Belongs to the ATP-dependent AMP-binding enzyme family.</text>
</comment>
<dbReference type="AlphaFoldDB" id="A0AAV8SYJ8"/>
<name>A0AAV8SYJ8_9ROSI</name>
<keyword evidence="3" id="KW-0547">Nucleotide-binding</keyword>
<dbReference type="FunFam" id="3.30.300.30:FF:000007">
    <property type="entry name" value="4-coumarate--CoA ligase 2"/>
    <property type="match status" value="1"/>
</dbReference>
<organism evidence="8 9">
    <name type="scientific">Erythroxylum novogranatense</name>
    <dbReference type="NCBI Taxonomy" id="1862640"/>
    <lineage>
        <taxon>Eukaryota</taxon>
        <taxon>Viridiplantae</taxon>
        <taxon>Streptophyta</taxon>
        <taxon>Embryophyta</taxon>
        <taxon>Tracheophyta</taxon>
        <taxon>Spermatophyta</taxon>
        <taxon>Magnoliopsida</taxon>
        <taxon>eudicotyledons</taxon>
        <taxon>Gunneridae</taxon>
        <taxon>Pentapetalae</taxon>
        <taxon>rosids</taxon>
        <taxon>fabids</taxon>
        <taxon>Malpighiales</taxon>
        <taxon>Erythroxylaceae</taxon>
        <taxon>Erythroxylum</taxon>
    </lineage>
</organism>
<dbReference type="InterPro" id="IPR025110">
    <property type="entry name" value="AMP-bd_C"/>
</dbReference>
<dbReference type="InterPro" id="IPR045851">
    <property type="entry name" value="AMP-bd_C_sf"/>
</dbReference>
<evidence type="ECO:0000313" key="8">
    <source>
        <dbReference type="EMBL" id="KAJ8759110.1"/>
    </source>
</evidence>
<evidence type="ECO:0000256" key="4">
    <source>
        <dbReference type="ARBA" id="ARBA00022840"/>
    </source>
</evidence>
<dbReference type="Pfam" id="PF13193">
    <property type="entry name" value="AMP-binding_C"/>
    <property type="match status" value="1"/>
</dbReference>
<keyword evidence="4" id="KW-0067">ATP-binding</keyword>
<evidence type="ECO:0000259" key="6">
    <source>
        <dbReference type="Pfam" id="PF00501"/>
    </source>
</evidence>
<feature type="domain" description="AMP-binding enzyme C-terminal" evidence="7">
    <location>
        <begin position="485"/>
        <end position="560"/>
    </location>
</feature>